<dbReference type="InterPro" id="IPR002610">
    <property type="entry name" value="Peptidase_S54_rhomboid-like"/>
</dbReference>
<evidence type="ECO:0000313" key="5">
    <source>
        <dbReference type="RefSeq" id="XP_022633716.1"/>
    </source>
</evidence>
<keyword evidence="3" id="KW-1133">Transmembrane helix</keyword>
<accession>A0A3Q0ERM6</accession>
<dbReference type="OrthoDB" id="1746660at2759"/>
<comment type="similarity">
    <text evidence="1">Belongs to the peptidase S54 family.</text>
</comment>
<evidence type="ECO:0000256" key="2">
    <source>
        <dbReference type="SAM" id="MobiDB-lite"/>
    </source>
</evidence>
<keyword evidence="3" id="KW-0812">Transmembrane</keyword>
<dbReference type="RefSeq" id="XP_022633716.1">
    <property type="nucleotide sequence ID" value="XM_022777995.1"/>
</dbReference>
<dbReference type="PANTHER" id="PTHR22936:SF86">
    <property type="entry name" value="RHOMBOID-LIKE PROTEIN 3"/>
    <property type="match status" value="1"/>
</dbReference>
<dbReference type="Proteomes" id="UP000087766">
    <property type="component" value="Unplaced"/>
</dbReference>
<dbReference type="SUPFAM" id="SSF50630">
    <property type="entry name" value="Acid proteases"/>
    <property type="match status" value="1"/>
</dbReference>
<dbReference type="Gene3D" id="2.40.70.10">
    <property type="entry name" value="Acid Proteases"/>
    <property type="match status" value="1"/>
</dbReference>
<evidence type="ECO:0000313" key="4">
    <source>
        <dbReference type="Proteomes" id="UP000087766"/>
    </source>
</evidence>
<evidence type="ECO:0000256" key="1">
    <source>
        <dbReference type="ARBA" id="ARBA00009045"/>
    </source>
</evidence>
<dbReference type="CDD" id="cd00303">
    <property type="entry name" value="retropepsin_like"/>
    <property type="match status" value="1"/>
</dbReference>
<dbReference type="GO" id="GO:0006508">
    <property type="term" value="P:proteolysis"/>
    <property type="evidence" value="ECO:0007669"/>
    <property type="project" value="InterPro"/>
</dbReference>
<dbReference type="PANTHER" id="PTHR22936">
    <property type="entry name" value="RHOMBOID-RELATED"/>
    <property type="match status" value="1"/>
</dbReference>
<sequence>MSMEGSAGFWVRVWKEKANDRSWDGLKEAMVIRFETVNERSTIFKRNGAVDEFVQDPNILEDRTKKVADEQLLVESGAGPNGIGRPNDMNGSEASLRPNGLDNRNRTVRNLPYPKFLKRWSLRVKLLAEDEEDDIGDGEEQETKPMEFLVWSVEGLTPPKTMKWTGLIGESRVVVLIDSGASHNFISRKVVEELELPVVVTPSHTVSLGDGHKMVTSGRWEKIQIRLGDATVEEELYVFELAGVDVILGIAWLAKVGKLMINWGEMSMEYMLKGKKVTIKEDPALSHQLEEPKALLKLVEVESWVLVWDWGKVEQEECDEWRGDLTAKQKVELWSVLQTHYLGFRERESLPPLPNIKHVYRKKFKTWKLGLIERKRSMARRYLETGGGRPKNNPTEENYIAHESSNIHEVDTHWTSWLVPMWWLLILLFFVISMDLNNCLKNNFGPQCGCVAKFLGGFSFEPMQENWFSFEAMQENSLLSLTEMGALGWDSAGNGHQGWRLDTCMLY</sequence>
<dbReference type="InterPro" id="IPR021109">
    <property type="entry name" value="Peptidase_aspartic_dom_sf"/>
</dbReference>
<dbReference type="GO" id="GO:0016020">
    <property type="term" value="C:membrane"/>
    <property type="evidence" value="ECO:0007669"/>
    <property type="project" value="InterPro"/>
</dbReference>
<keyword evidence="4" id="KW-1185">Reference proteome</keyword>
<name>A0A3Q0ERM6_VIGRR</name>
<protein>
    <submittedName>
        <fullName evidence="5">Uncharacterized protein LOC111241148</fullName>
    </submittedName>
</protein>
<proteinExistence type="inferred from homology"/>
<dbReference type="KEGG" id="vra:111241148"/>
<feature type="region of interest" description="Disordered" evidence="2">
    <location>
        <begin position="76"/>
        <end position="103"/>
    </location>
</feature>
<dbReference type="AlphaFoldDB" id="A0A3Q0ERM6"/>
<evidence type="ECO:0000256" key="3">
    <source>
        <dbReference type="SAM" id="Phobius"/>
    </source>
</evidence>
<organism evidence="4 5">
    <name type="scientific">Vigna radiata var. radiata</name>
    <name type="common">Mung bean</name>
    <name type="synonym">Phaseolus aureus</name>
    <dbReference type="NCBI Taxonomy" id="3916"/>
    <lineage>
        <taxon>Eukaryota</taxon>
        <taxon>Viridiplantae</taxon>
        <taxon>Streptophyta</taxon>
        <taxon>Embryophyta</taxon>
        <taxon>Tracheophyta</taxon>
        <taxon>Spermatophyta</taxon>
        <taxon>Magnoliopsida</taxon>
        <taxon>eudicotyledons</taxon>
        <taxon>Gunneridae</taxon>
        <taxon>Pentapetalae</taxon>
        <taxon>rosids</taxon>
        <taxon>fabids</taxon>
        <taxon>Fabales</taxon>
        <taxon>Fabaceae</taxon>
        <taxon>Papilionoideae</taxon>
        <taxon>50 kb inversion clade</taxon>
        <taxon>NPAAA clade</taxon>
        <taxon>indigoferoid/millettioid clade</taxon>
        <taxon>Phaseoleae</taxon>
        <taxon>Vigna</taxon>
    </lineage>
</organism>
<dbReference type="Pfam" id="PF08284">
    <property type="entry name" value="RVP_2"/>
    <property type="match status" value="1"/>
</dbReference>
<keyword evidence="3" id="KW-0472">Membrane</keyword>
<feature type="transmembrane region" description="Helical" evidence="3">
    <location>
        <begin position="414"/>
        <end position="432"/>
    </location>
</feature>
<dbReference type="GeneID" id="111241148"/>
<reference evidence="5" key="1">
    <citation type="submission" date="2025-08" db="UniProtKB">
        <authorList>
            <consortium name="RefSeq"/>
        </authorList>
    </citation>
    <scope>IDENTIFICATION</scope>
    <source>
        <tissue evidence="5">Leaf</tissue>
    </source>
</reference>
<gene>
    <name evidence="5" type="primary">LOC111241148</name>
</gene>